<dbReference type="Pfam" id="PF00071">
    <property type="entry name" value="Ras"/>
    <property type="match status" value="1"/>
</dbReference>
<dbReference type="PROSITE" id="PS51421">
    <property type="entry name" value="RAS"/>
    <property type="match status" value="1"/>
</dbReference>
<dbReference type="EMBL" id="AJVK01010693">
    <property type="status" value="NOT_ANNOTATED_CDS"/>
    <property type="molecule type" value="Genomic_DNA"/>
</dbReference>
<dbReference type="PRINTS" id="PR00449">
    <property type="entry name" value="RASTRNSFRMNG"/>
</dbReference>
<dbReference type="SUPFAM" id="SSF52540">
    <property type="entry name" value="P-loop containing nucleoside triphosphate hydrolases"/>
    <property type="match status" value="1"/>
</dbReference>
<keyword evidence="4" id="KW-0547">Nucleotide-binding</keyword>
<dbReference type="InterPro" id="IPR050209">
    <property type="entry name" value="Rab_GTPases_membrane_traffic"/>
</dbReference>
<reference evidence="8" key="1">
    <citation type="submission" date="2022-08" db="UniProtKB">
        <authorList>
            <consortium name="EnsemblMetazoa"/>
        </authorList>
    </citation>
    <scope>IDENTIFICATION</scope>
    <source>
        <strain evidence="8">Israel</strain>
    </source>
</reference>
<sequence length="491" mass="52578">MLSRLVLSGPCVAGAFAKSAFNAPRIHSQTLVVRQFGREARSGVSSRMGTRTRPSLKERLMAPAGPNAFSMGKGALAGGSALGLGALCFYGLGLGKGTSVLNNSMLWPQYVKERIHSTYLYFGGSLCITAITALAAFRSPAILNLVGRNGFLAMVLMMGAVVGSGAIAQSIPYTEGFGGKQLAWAAHCAILGAFIAPLCFVGGPILTRAALYSAGVVGGLSTVAVCAPSDKFLYMGGPLAIGLGVVFASSLASIWLPPTTALGAGLASMSLYGGLLLFSGFLLYDTQRIIRRAETHPMYAVQKFDPVNCAMSIYMDTLNIFIRIVSLLAGGVSRMSAGPYNYNYIFKYIIIGDMGVGKSCILHQFTEKKFMANCPHTIGVEFGTRIIEVAGQKIKLQIWDTAGQERFRAVTRSYYRGAAGALMVYDITRRSTYNHLSSWLTDTRNLTNPSTVIFLIGNKSDLESTREVTYEEAKQFADENGLMFVEASAMT</sequence>
<keyword evidence="3" id="KW-0812">Transmembrane</keyword>
<dbReference type="EMBL" id="AJVK01010694">
    <property type="status" value="NOT_ANNOTATED_CDS"/>
    <property type="molecule type" value="Genomic_DNA"/>
</dbReference>
<dbReference type="CDD" id="cd10431">
    <property type="entry name" value="GHITM"/>
    <property type="match status" value="1"/>
</dbReference>
<comment type="subcellular location">
    <subcellularLocation>
        <location evidence="1">Membrane</location>
        <topology evidence="1">Multi-pass membrane protein</topology>
    </subcellularLocation>
</comment>
<evidence type="ECO:0000256" key="5">
    <source>
        <dbReference type="ARBA" id="ARBA00022989"/>
    </source>
</evidence>
<dbReference type="VEuPathDB" id="VectorBase:PPAPM1_009267"/>
<dbReference type="FunFam" id="3.40.50.300:FF:001072">
    <property type="entry name" value="Rab family GTPase"/>
    <property type="match status" value="1"/>
</dbReference>
<organism evidence="8 9">
    <name type="scientific">Phlebotomus papatasi</name>
    <name type="common">Sandfly</name>
    <dbReference type="NCBI Taxonomy" id="29031"/>
    <lineage>
        <taxon>Eukaryota</taxon>
        <taxon>Metazoa</taxon>
        <taxon>Ecdysozoa</taxon>
        <taxon>Arthropoda</taxon>
        <taxon>Hexapoda</taxon>
        <taxon>Insecta</taxon>
        <taxon>Pterygota</taxon>
        <taxon>Neoptera</taxon>
        <taxon>Endopterygota</taxon>
        <taxon>Diptera</taxon>
        <taxon>Nematocera</taxon>
        <taxon>Psychodoidea</taxon>
        <taxon>Psychodidae</taxon>
        <taxon>Phlebotomus</taxon>
        <taxon>Phlebotomus</taxon>
    </lineage>
</organism>
<dbReference type="Gene3D" id="3.40.50.300">
    <property type="entry name" value="P-loop containing nucleotide triphosphate hydrolases"/>
    <property type="match status" value="1"/>
</dbReference>
<dbReference type="SMART" id="SM00173">
    <property type="entry name" value="RAS"/>
    <property type="match status" value="1"/>
</dbReference>
<protein>
    <submittedName>
        <fullName evidence="8">Uncharacterized protein</fullName>
    </submittedName>
</protein>
<dbReference type="GO" id="GO:0005525">
    <property type="term" value="F:GTP binding"/>
    <property type="evidence" value="ECO:0007669"/>
    <property type="project" value="UniProtKB-KW"/>
</dbReference>
<dbReference type="SMART" id="SM00175">
    <property type="entry name" value="RAB"/>
    <property type="match status" value="1"/>
</dbReference>
<dbReference type="SMART" id="SM00174">
    <property type="entry name" value="RHO"/>
    <property type="match status" value="1"/>
</dbReference>
<dbReference type="InterPro" id="IPR027417">
    <property type="entry name" value="P-loop_NTPase"/>
</dbReference>
<dbReference type="GO" id="GO:0016020">
    <property type="term" value="C:membrane"/>
    <property type="evidence" value="ECO:0007669"/>
    <property type="project" value="UniProtKB-SubCell"/>
</dbReference>
<evidence type="ECO:0000256" key="2">
    <source>
        <dbReference type="ARBA" id="ARBA00006270"/>
    </source>
</evidence>
<evidence type="ECO:0000313" key="8">
    <source>
        <dbReference type="EnsemblMetazoa" id="PPAI001595-PA"/>
    </source>
</evidence>
<dbReference type="InterPro" id="IPR035871">
    <property type="entry name" value="GHITM"/>
</dbReference>
<dbReference type="Proteomes" id="UP000092462">
    <property type="component" value="Unassembled WGS sequence"/>
</dbReference>
<evidence type="ECO:0000256" key="3">
    <source>
        <dbReference type="ARBA" id="ARBA00022692"/>
    </source>
</evidence>
<keyword evidence="7" id="KW-0472">Membrane</keyword>
<name>A0A1B0D2M2_PHLPP</name>
<dbReference type="InterPro" id="IPR005225">
    <property type="entry name" value="Small_GTP-bd"/>
</dbReference>
<comment type="similarity">
    <text evidence="2">Belongs to the small GTPase superfamily. Rab family.</text>
</comment>
<keyword evidence="9" id="KW-1185">Reference proteome</keyword>
<dbReference type="EnsemblMetazoa" id="PPAI001595-RA">
    <property type="protein sequence ID" value="PPAI001595-PA"/>
    <property type="gene ID" value="PPAI001595"/>
</dbReference>
<accession>A0A1B0D2M2</accession>
<dbReference type="PANTHER" id="PTHR47979">
    <property type="entry name" value="DRAB11-RELATED"/>
    <property type="match status" value="1"/>
</dbReference>
<keyword evidence="6" id="KW-0342">GTP-binding</keyword>
<dbReference type="GO" id="GO:0003924">
    <property type="term" value="F:GTPase activity"/>
    <property type="evidence" value="ECO:0007669"/>
    <property type="project" value="InterPro"/>
</dbReference>
<evidence type="ECO:0000256" key="1">
    <source>
        <dbReference type="ARBA" id="ARBA00004141"/>
    </source>
</evidence>
<dbReference type="PROSITE" id="PS51419">
    <property type="entry name" value="RAB"/>
    <property type="match status" value="1"/>
</dbReference>
<dbReference type="InterPro" id="IPR006214">
    <property type="entry name" value="Bax_inhibitor_1-related"/>
</dbReference>
<dbReference type="VEuPathDB" id="VectorBase:PPAPM1_007559"/>
<evidence type="ECO:0000256" key="4">
    <source>
        <dbReference type="ARBA" id="ARBA00022741"/>
    </source>
</evidence>
<evidence type="ECO:0000256" key="7">
    <source>
        <dbReference type="ARBA" id="ARBA00023136"/>
    </source>
</evidence>
<evidence type="ECO:0000313" key="9">
    <source>
        <dbReference type="Proteomes" id="UP000092462"/>
    </source>
</evidence>
<proteinExistence type="inferred from homology"/>
<dbReference type="NCBIfam" id="TIGR00231">
    <property type="entry name" value="small_GTP"/>
    <property type="match status" value="1"/>
</dbReference>
<keyword evidence="5" id="KW-1133">Transmembrane helix</keyword>
<dbReference type="AlphaFoldDB" id="A0A1B0D2M2"/>
<dbReference type="Pfam" id="PF01027">
    <property type="entry name" value="Bax1-I"/>
    <property type="match status" value="1"/>
</dbReference>
<evidence type="ECO:0000256" key="6">
    <source>
        <dbReference type="ARBA" id="ARBA00023134"/>
    </source>
</evidence>
<dbReference type="InterPro" id="IPR001806">
    <property type="entry name" value="Small_GTPase"/>
</dbReference>
<dbReference type="VEuPathDB" id="VectorBase:PPAI001595"/>